<reference evidence="2 3" key="1">
    <citation type="submission" date="2013-06" db="EMBL/GenBank/DDBJ databases">
        <title>Rumen cellulosomics: divergent fiber-degrading strategies revealed by comparative genome-wide analysis of six Ruminococcal strains.</title>
        <authorList>
            <person name="Dassa B."/>
            <person name="Borovok I."/>
            <person name="Lamed R."/>
            <person name="Flint H."/>
            <person name="Yeoman C.J."/>
            <person name="White B."/>
            <person name="Bayer E.A."/>
        </authorList>
    </citation>
    <scope>NUCLEOTIDE SEQUENCE [LARGE SCALE GENOMIC DNA]</scope>
    <source>
        <strain evidence="2 3">SY3</strain>
    </source>
</reference>
<evidence type="ECO:0000256" key="1">
    <source>
        <dbReference type="SAM" id="Coils"/>
    </source>
</evidence>
<dbReference type="RefSeq" id="WP_037289381.1">
    <property type="nucleotide sequence ID" value="NZ_JEOB01000004.1"/>
</dbReference>
<dbReference type="AlphaFoldDB" id="A0A011WNK0"/>
<comment type="caution">
    <text evidence="2">The sequence shown here is derived from an EMBL/GenBank/DDBJ whole genome shotgun (WGS) entry which is preliminary data.</text>
</comment>
<proteinExistence type="predicted"/>
<name>A0A011WNK0_RUMAL</name>
<evidence type="ECO:0000313" key="2">
    <source>
        <dbReference type="EMBL" id="EXM38550.1"/>
    </source>
</evidence>
<sequence length="188" mass="22413">MDIKELNERIEQLTNLVKTSEETISQLKETLKSVEQERDRLADERRELEPNLERAEEGEEYWSVGSKFCAEGKATPCHHYENFHRSDNNYFNNNNYFKTVQRAKEVANKINVLLKLERLHDIYCPNYKPNWGEYSLKHYVKYCVSEAKWYPYCIRTMEDVVQIYFPTEEIAQKVCDILNKENGIKTEV</sequence>
<accession>A0A011WNK0</accession>
<organism evidence="2 3">
    <name type="scientific">Ruminococcus albus SY3</name>
    <dbReference type="NCBI Taxonomy" id="1341156"/>
    <lineage>
        <taxon>Bacteria</taxon>
        <taxon>Bacillati</taxon>
        <taxon>Bacillota</taxon>
        <taxon>Clostridia</taxon>
        <taxon>Eubacteriales</taxon>
        <taxon>Oscillospiraceae</taxon>
        <taxon>Ruminococcus</taxon>
    </lineage>
</organism>
<protein>
    <submittedName>
        <fullName evidence="2">Uncharacterized protein</fullName>
    </submittedName>
</protein>
<feature type="coiled-coil region" evidence="1">
    <location>
        <begin position="3"/>
        <end position="51"/>
    </location>
</feature>
<keyword evidence="1" id="KW-0175">Coiled coil</keyword>
<evidence type="ECO:0000313" key="3">
    <source>
        <dbReference type="Proteomes" id="UP000021369"/>
    </source>
</evidence>
<dbReference type="Proteomes" id="UP000021369">
    <property type="component" value="Unassembled WGS sequence"/>
</dbReference>
<dbReference type="EMBL" id="JEOB01000004">
    <property type="protein sequence ID" value="EXM38550.1"/>
    <property type="molecule type" value="Genomic_DNA"/>
</dbReference>
<gene>
    <name evidence="2" type="ORF">RASY3_14645</name>
</gene>
<keyword evidence="3" id="KW-1185">Reference proteome</keyword>